<keyword evidence="6" id="KW-0297">G-protein coupled receptor</keyword>
<feature type="transmembrane region" description="Helical" evidence="7">
    <location>
        <begin position="113"/>
        <end position="130"/>
    </location>
</feature>
<keyword evidence="4 7" id="KW-1133">Transmembrane helix</keyword>
<proteinExistence type="inferred from homology"/>
<reference evidence="9 10" key="1">
    <citation type="submission" date="2022-05" db="EMBL/GenBank/DDBJ databases">
        <authorList>
            <consortium name="Genoscope - CEA"/>
            <person name="William W."/>
        </authorList>
    </citation>
    <scope>NUCLEOTIDE SEQUENCE [LARGE SCALE GENOMIC DNA]</scope>
</reference>
<name>A0ABN8RIC3_9CNID</name>
<dbReference type="Proteomes" id="UP001159427">
    <property type="component" value="Unassembled WGS sequence"/>
</dbReference>
<feature type="transmembrane region" description="Helical" evidence="7">
    <location>
        <begin position="33"/>
        <end position="53"/>
    </location>
</feature>
<dbReference type="SUPFAM" id="SSF81321">
    <property type="entry name" value="Family A G protein-coupled receptor-like"/>
    <property type="match status" value="1"/>
</dbReference>
<evidence type="ECO:0000256" key="2">
    <source>
        <dbReference type="ARBA" id="ARBA00022475"/>
    </source>
</evidence>
<protein>
    <recommendedName>
        <fullName evidence="8">G-protein coupled receptors family 1 profile domain-containing protein</fullName>
    </recommendedName>
</protein>
<evidence type="ECO:0000313" key="9">
    <source>
        <dbReference type="EMBL" id="CAH3177962.1"/>
    </source>
</evidence>
<feature type="non-terminal residue" evidence="9">
    <location>
        <position position="176"/>
    </location>
</feature>
<comment type="similarity">
    <text evidence="6">Belongs to the G-protein coupled receptor 1 family.</text>
</comment>
<keyword evidence="3 6" id="KW-0812">Transmembrane</keyword>
<evidence type="ECO:0000256" key="5">
    <source>
        <dbReference type="ARBA" id="ARBA00023136"/>
    </source>
</evidence>
<keyword evidence="6" id="KW-0675">Receptor</keyword>
<dbReference type="InterPro" id="IPR000276">
    <property type="entry name" value="GPCR_Rhodpsn"/>
</dbReference>
<gene>
    <name evidence="9" type="ORF">PEVE_00011532</name>
</gene>
<dbReference type="EMBL" id="CALNXI010001833">
    <property type="protein sequence ID" value="CAH3177962.1"/>
    <property type="molecule type" value="Genomic_DNA"/>
</dbReference>
<evidence type="ECO:0000259" key="8">
    <source>
        <dbReference type="PROSITE" id="PS50262"/>
    </source>
</evidence>
<evidence type="ECO:0000256" key="3">
    <source>
        <dbReference type="ARBA" id="ARBA00022692"/>
    </source>
</evidence>
<evidence type="ECO:0000256" key="1">
    <source>
        <dbReference type="ARBA" id="ARBA00004651"/>
    </source>
</evidence>
<dbReference type="PRINTS" id="PR00237">
    <property type="entry name" value="GPCRRHODOPSN"/>
</dbReference>
<keyword evidence="2" id="KW-1003">Cell membrane</keyword>
<dbReference type="Gene3D" id="1.20.1070.10">
    <property type="entry name" value="Rhodopsin 7-helix transmembrane proteins"/>
    <property type="match status" value="1"/>
</dbReference>
<keyword evidence="10" id="KW-1185">Reference proteome</keyword>
<dbReference type="PROSITE" id="PS50262">
    <property type="entry name" value="G_PROTEIN_RECEP_F1_2"/>
    <property type="match status" value="1"/>
</dbReference>
<accession>A0ABN8RIC3</accession>
<evidence type="ECO:0000256" key="7">
    <source>
        <dbReference type="SAM" id="Phobius"/>
    </source>
</evidence>
<feature type="transmembrane region" description="Helical" evidence="7">
    <location>
        <begin position="73"/>
        <end position="92"/>
    </location>
</feature>
<keyword evidence="6" id="KW-0807">Transducer</keyword>
<dbReference type="PANTHER" id="PTHR22750">
    <property type="entry name" value="G-PROTEIN COUPLED RECEPTOR"/>
    <property type="match status" value="1"/>
</dbReference>
<comment type="subcellular location">
    <subcellularLocation>
        <location evidence="1">Cell membrane</location>
        <topology evidence="1">Multi-pass membrane protein</topology>
    </subcellularLocation>
</comment>
<evidence type="ECO:0000256" key="6">
    <source>
        <dbReference type="RuleBase" id="RU000688"/>
    </source>
</evidence>
<keyword evidence="5 7" id="KW-0472">Membrane</keyword>
<dbReference type="Pfam" id="PF00001">
    <property type="entry name" value="7tm_1"/>
    <property type="match status" value="1"/>
</dbReference>
<evidence type="ECO:0000313" key="10">
    <source>
        <dbReference type="Proteomes" id="UP001159427"/>
    </source>
</evidence>
<dbReference type="PROSITE" id="PS00237">
    <property type="entry name" value="G_PROTEIN_RECEP_F1_1"/>
    <property type="match status" value="1"/>
</dbReference>
<comment type="caution">
    <text evidence="9">The sequence shown here is derived from an EMBL/GenBank/DDBJ whole genome shotgun (WGS) entry which is preliminary data.</text>
</comment>
<dbReference type="InterPro" id="IPR017452">
    <property type="entry name" value="GPCR_Rhodpsn_7TM"/>
</dbReference>
<sequence>MNSFTSYAAVLLNIVAIIALRKTPSLPKPLKVLLLSISVSDLCVGLLVQPLYVALHIINKDIPIFKPLATVNTISATFFCTATLLGICAVSVDRFLAIHLHLRYQEIVTHRRVVAVVISIWVLSAVLSAQRTNTHSEKTDRIILAIIVFITLGCLVAIAIIYVKLYLVLKQHIMQV</sequence>
<feature type="transmembrane region" description="Helical" evidence="7">
    <location>
        <begin position="6"/>
        <end position="21"/>
    </location>
</feature>
<feature type="transmembrane region" description="Helical" evidence="7">
    <location>
        <begin position="142"/>
        <end position="167"/>
    </location>
</feature>
<feature type="domain" description="G-protein coupled receptors family 1 profile" evidence="8">
    <location>
        <begin position="12"/>
        <end position="176"/>
    </location>
</feature>
<evidence type="ECO:0000256" key="4">
    <source>
        <dbReference type="ARBA" id="ARBA00022989"/>
    </source>
</evidence>
<organism evidence="9 10">
    <name type="scientific">Porites evermanni</name>
    <dbReference type="NCBI Taxonomy" id="104178"/>
    <lineage>
        <taxon>Eukaryota</taxon>
        <taxon>Metazoa</taxon>
        <taxon>Cnidaria</taxon>
        <taxon>Anthozoa</taxon>
        <taxon>Hexacorallia</taxon>
        <taxon>Scleractinia</taxon>
        <taxon>Fungiina</taxon>
        <taxon>Poritidae</taxon>
        <taxon>Porites</taxon>
    </lineage>
</organism>